<comment type="caution">
    <text evidence="1">The sequence shown here is derived from an EMBL/GenBank/DDBJ whole genome shotgun (WGS) entry which is preliminary data.</text>
</comment>
<accession>A0ABU9BPD3</accession>
<dbReference type="Proteomes" id="UP001371218">
    <property type="component" value="Unassembled WGS sequence"/>
</dbReference>
<keyword evidence="2" id="KW-1185">Reference proteome</keyword>
<dbReference type="RefSeq" id="WP_341424880.1">
    <property type="nucleotide sequence ID" value="NZ_JBBUTG010000003.1"/>
</dbReference>
<reference evidence="1 2" key="1">
    <citation type="submission" date="2024-04" db="EMBL/GenBank/DDBJ databases">
        <title>Novel species of the genus Ideonella isolated from streams.</title>
        <authorList>
            <person name="Lu H."/>
        </authorList>
    </citation>
    <scope>NUCLEOTIDE SEQUENCE [LARGE SCALE GENOMIC DNA]</scope>
    <source>
        <strain evidence="1 2">DXS29W</strain>
    </source>
</reference>
<sequence>MAGGYEVLHRIRGYKPLQSIGDAFEKSSAGFFTSLDKLVLGHVPYALSLSSDAVYRTLSLYLGTARGPGIHEALLKVVALAKDKGQPVICLAWHRNPADMDVLLPIMLDDNKAASFLPYHFRESYGRAAMPYLQRALREARGRFTREAAAKEIAQLQAEMSRAELPR</sequence>
<organism evidence="1 2">
    <name type="scientific">Ideonella lacteola</name>
    <dbReference type="NCBI Taxonomy" id="2984193"/>
    <lineage>
        <taxon>Bacteria</taxon>
        <taxon>Pseudomonadati</taxon>
        <taxon>Pseudomonadota</taxon>
        <taxon>Betaproteobacteria</taxon>
        <taxon>Burkholderiales</taxon>
        <taxon>Sphaerotilaceae</taxon>
        <taxon>Ideonella</taxon>
    </lineage>
</organism>
<evidence type="ECO:0000313" key="1">
    <source>
        <dbReference type="EMBL" id="MEK8030515.1"/>
    </source>
</evidence>
<gene>
    <name evidence="1" type="ORF">AACH06_06720</name>
</gene>
<name>A0ABU9BPD3_9BURK</name>
<proteinExistence type="predicted"/>
<protein>
    <submittedName>
        <fullName evidence="1">Uncharacterized protein</fullName>
    </submittedName>
</protein>
<evidence type="ECO:0000313" key="2">
    <source>
        <dbReference type="Proteomes" id="UP001371218"/>
    </source>
</evidence>
<dbReference type="EMBL" id="JBBUTG010000003">
    <property type="protein sequence ID" value="MEK8030515.1"/>
    <property type="molecule type" value="Genomic_DNA"/>
</dbReference>